<feature type="signal peptide" evidence="2">
    <location>
        <begin position="1"/>
        <end position="25"/>
    </location>
</feature>
<gene>
    <name evidence="3" type="ORF">MUK42_30771</name>
</gene>
<dbReference type="AlphaFoldDB" id="A0A9E7FN24"/>
<keyword evidence="2" id="KW-0732">Signal</keyword>
<accession>A0A9E7FN24</accession>
<dbReference type="EMBL" id="CP097506">
    <property type="protein sequence ID" value="URD97161.1"/>
    <property type="molecule type" value="Genomic_DNA"/>
</dbReference>
<dbReference type="Proteomes" id="UP001055439">
    <property type="component" value="Chromosome 4"/>
</dbReference>
<evidence type="ECO:0000313" key="4">
    <source>
        <dbReference type="Proteomes" id="UP001055439"/>
    </source>
</evidence>
<organism evidence="3 4">
    <name type="scientific">Musa troglodytarum</name>
    <name type="common">fe'i banana</name>
    <dbReference type="NCBI Taxonomy" id="320322"/>
    <lineage>
        <taxon>Eukaryota</taxon>
        <taxon>Viridiplantae</taxon>
        <taxon>Streptophyta</taxon>
        <taxon>Embryophyta</taxon>
        <taxon>Tracheophyta</taxon>
        <taxon>Spermatophyta</taxon>
        <taxon>Magnoliopsida</taxon>
        <taxon>Liliopsida</taxon>
        <taxon>Zingiberales</taxon>
        <taxon>Musaceae</taxon>
        <taxon>Musa</taxon>
    </lineage>
</organism>
<sequence>MARRVRSFLFLLLVSLVVLAAPALAARNLAHDVHPTKTIYLKRLTLIRSDPIQTSKNPIPYWIGYEAKSDVAILFYHRRPNPKPRYLSGTKRFGSEDDVGVRIRYLTSGWEALRDRPTLHLPLPLSLSSLGHRRAPVDVLFLLPSLVVPLGSDVTLLGASRVSQSSDSLSLFSDLRHLYADVAKNVRSILCGNLSDEAVPRQTHDAELGASARLAGAFLELVVIHPDGPSAGNEIAWLGFHRESIIGEVKIRRTQVSLWDASIELVAPGGGSEEVRLAMEGDMGPAWPSETSLKAVTLRPSLHLTPCQSQTWDEWLFHEDSAEPGSDSKDLNDRRASTSSAAAELELDAESEARKDWCVDAAMQAKRTSV</sequence>
<name>A0A9E7FN24_9LILI</name>
<protein>
    <submittedName>
        <fullName evidence="3">Uncharacterized protein</fullName>
    </submittedName>
</protein>
<keyword evidence="4" id="KW-1185">Reference proteome</keyword>
<evidence type="ECO:0000256" key="2">
    <source>
        <dbReference type="SAM" id="SignalP"/>
    </source>
</evidence>
<evidence type="ECO:0000256" key="1">
    <source>
        <dbReference type="SAM" id="MobiDB-lite"/>
    </source>
</evidence>
<feature type="region of interest" description="Disordered" evidence="1">
    <location>
        <begin position="320"/>
        <end position="350"/>
    </location>
</feature>
<proteinExistence type="predicted"/>
<feature type="compositionally biased region" description="Basic and acidic residues" evidence="1">
    <location>
        <begin position="320"/>
        <end position="336"/>
    </location>
</feature>
<reference evidence="3" key="1">
    <citation type="submission" date="2022-05" db="EMBL/GenBank/DDBJ databases">
        <title>The Musa troglodytarum L. genome provides insights into the mechanism of non-climacteric behaviour and enrichment of carotenoids.</title>
        <authorList>
            <person name="Wang J."/>
        </authorList>
    </citation>
    <scope>NUCLEOTIDE SEQUENCE</scope>
    <source>
        <tissue evidence="3">Leaf</tissue>
    </source>
</reference>
<evidence type="ECO:0000313" key="3">
    <source>
        <dbReference type="EMBL" id="URD97161.1"/>
    </source>
</evidence>
<feature type="chain" id="PRO_5039602461" evidence="2">
    <location>
        <begin position="26"/>
        <end position="370"/>
    </location>
</feature>